<dbReference type="EMBL" id="CP010401">
    <property type="protein sequence ID" value="ALE03077.1"/>
    <property type="molecule type" value="Genomic_DNA"/>
</dbReference>
<sequence length="46" mass="5330">MQVKEILRQGCPSHSLMFLKNFRSFLHYSLFPLAISQTTHHISVVS</sequence>
<gene>
    <name evidence="1" type="ORF">PU02_0263</name>
</gene>
<protein>
    <submittedName>
        <fullName evidence="1">Uncharacterized protein</fullName>
    </submittedName>
</protein>
<reference evidence="1 2" key="1">
    <citation type="journal article" date="2015" name="Genome Announc.">
        <title>Complete Genome Sequence of Bartonella ancashensis Strain 20.00, Isolated from the Blood of a Patient with Verruga Peruana.</title>
        <authorList>
            <person name="Hang J."/>
            <person name="Mullins K.E."/>
            <person name="Clifford R.J."/>
            <person name="Onmus-Leone F."/>
            <person name="Yang Y."/>
            <person name="Jiang J."/>
            <person name="Leguia M."/>
            <person name="Kasper M.R."/>
            <person name="Maguina C."/>
            <person name="Lesho E.P."/>
            <person name="Jarman R.G."/>
            <person name="Richards A.L."/>
            <person name="Blazes D."/>
        </authorList>
    </citation>
    <scope>NUCLEOTIDE SEQUENCE [LARGE SCALE GENOMIC DNA]</scope>
    <source>
        <strain evidence="1 2">20.00</strain>
    </source>
</reference>
<dbReference type="KEGG" id="banc:PU02_0263"/>
<dbReference type="PATRIC" id="fig|1318743.3.peg.275"/>
<evidence type="ECO:0000313" key="2">
    <source>
        <dbReference type="Proteomes" id="UP000057213"/>
    </source>
</evidence>
<evidence type="ECO:0000313" key="1">
    <source>
        <dbReference type="EMBL" id="ALE03077.1"/>
    </source>
</evidence>
<accession>A0A0M4LIV1</accession>
<dbReference type="STRING" id="1318743.PU02_0263"/>
<name>A0A0M4LIV1_9HYPH</name>
<keyword evidence="2" id="KW-1185">Reference proteome</keyword>
<organism evidence="1 2">
    <name type="scientific">Bartonella ancashensis</name>
    <dbReference type="NCBI Taxonomy" id="1318743"/>
    <lineage>
        <taxon>Bacteria</taxon>
        <taxon>Pseudomonadati</taxon>
        <taxon>Pseudomonadota</taxon>
        <taxon>Alphaproteobacteria</taxon>
        <taxon>Hyphomicrobiales</taxon>
        <taxon>Bartonellaceae</taxon>
        <taxon>Bartonella</taxon>
    </lineage>
</organism>
<proteinExistence type="predicted"/>
<dbReference type="Proteomes" id="UP000057213">
    <property type="component" value="Chromosome"/>
</dbReference>
<dbReference type="AlphaFoldDB" id="A0A0M4LIV1"/>